<dbReference type="AlphaFoldDB" id="K9XW38"/>
<gene>
    <name evidence="1" type="ordered locus">Sta7437_2759</name>
</gene>
<dbReference type="RefSeq" id="WP_015193952.1">
    <property type="nucleotide sequence ID" value="NC_019748.1"/>
</dbReference>
<dbReference type="OrthoDB" id="582709at2"/>
<keyword evidence="2" id="KW-1185">Reference proteome</keyword>
<dbReference type="STRING" id="111780.Sta7437_2759"/>
<evidence type="ECO:0000313" key="1">
    <source>
        <dbReference type="EMBL" id="AFZ36284.1"/>
    </source>
</evidence>
<accession>K9XW38</accession>
<evidence type="ECO:0008006" key="3">
    <source>
        <dbReference type="Google" id="ProtNLM"/>
    </source>
</evidence>
<dbReference type="eggNOG" id="ENOG503289M">
    <property type="taxonomic scope" value="Bacteria"/>
</dbReference>
<dbReference type="HOGENOM" id="CLU_1260478_0_0_3"/>
<proteinExistence type="predicted"/>
<reference evidence="2" key="1">
    <citation type="journal article" date="2013" name="Proc. Natl. Acad. Sci. U.S.A.">
        <title>Improving the coverage of the cyanobacterial phylum using diversity-driven genome sequencing.</title>
        <authorList>
            <person name="Shih P.M."/>
            <person name="Wu D."/>
            <person name="Latifi A."/>
            <person name="Axen S.D."/>
            <person name="Fewer D.P."/>
            <person name="Talla E."/>
            <person name="Calteau A."/>
            <person name="Cai F."/>
            <person name="Tandeau de Marsac N."/>
            <person name="Rippka R."/>
            <person name="Herdman M."/>
            <person name="Sivonen K."/>
            <person name="Coursin T."/>
            <person name="Laurent T."/>
            <person name="Goodwin L."/>
            <person name="Nolan M."/>
            <person name="Davenport K.W."/>
            <person name="Han C.S."/>
            <person name="Rubin E.M."/>
            <person name="Eisen J.A."/>
            <person name="Woyke T."/>
            <person name="Gugger M."/>
            <person name="Kerfeld C.A."/>
        </authorList>
    </citation>
    <scope>NUCLEOTIDE SEQUENCE [LARGE SCALE GENOMIC DNA]</scope>
    <source>
        <strain evidence="2">ATCC 29371 / PCC 7437</strain>
    </source>
</reference>
<dbReference type="KEGG" id="scs:Sta7437_2759"/>
<dbReference type="Proteomes" id="UP000010473">
    <property type="component" value="Chromosome"/>
</dbReference>
<name>K9XW38_STAC7</name>
<dbReference type="EMBL" id="CP003653">
    <property type="protein sequence ID" value="AFZ36284.1"/>
    <property type="molecule type" value="Genomic_DNA"/>
</dbReference>
<dbReference type="NCBIfam" id="TIGR04153">
    <property type="entry name" value="cyanosortA_assc"/>
    <property type="match status" value="1"/>
</dbReference>
<sequence length="227" mass="26637">MLARIQWQTSLLATTCLTITLLTIYSWFSPTAGKREVKGFTFPNQINLKSWQLIKTESLPLNHVKTFQPSDRIRAEKHYIYFKNGVPLEIKMRYVVGTKGNIIELINQQTSIPKQLLENADLEKIPGVGYHILFSHDERAYLSTCINSRGYTTVTPQQFSHNRYSQDLKFSLLLPWLQGKDSFRDLRCLWVQLSIPMKESTASEAYQTLTNVWINWYDWWQLRFPKL</sequence>
<protein>
    <recommendedName>
        <fullName evidence="3">Cyanoexosortase A system-associated protein</fullName>
    </recommendedName>
</protein>
<dbReference type="InterPro" id="IPR026411">
    <property type="entry name" value="Cyanosort_A_assoc"/>
</dbReference>
<evidence type="ECO:0000313" key="2">
    <source>
        <dbReference type="Proteomes" id="UP000010473"/>
    </source>
</evidence>
<organism evidence="1 2">
    <name type="scientific">Stanieria cyanosphaera (strain ATCC 29371 / PCC 7437)</name>
    <dbReference type="NCBI Taxonomy" id="111780"/>
    <lineage>
        <taxon>Bacteria</taxon>
        <taxon>Bacillati</taxon>
        <taxon>Cyanobacteriota</taxon>
        <taxon>Cyanophyceae</taxon>
        <taxon>Pleurocapsales</taxon>
        <taxon>Dermocarpellaceae</taxon>
        <taxon>Stanieria</taxon>
    </lineage>
</organism>